<evidence type="ECO:0000313" key="2">
    <source>
        <dbReference type="EMBL" id="PKA56117.1"/>
    </source>
</evidence>
<proteinExistence type="predicted"/>
<protein>
    <submittedName>
        <fullName evidence="2">Uncharacterized protein</fullName>
    </submittedName>
</protein>
<feature type="region of interest" description="Disordered" evidence="1">
    <location>
        <begin position="222"/>
        <end position="247"/>
    </location>
</feature>
<reference evidence="2 3" key="1">
    <citation type="journal article" date="2017" name="Nature">
        <title>The Apostasia genome and the evolution of orchids.</title>
        <authorList>
            <person name="Zhang G.Q."/>
            <person name="Liu K.W."/>
            <person name="Li Z."/>
            <person name="Lohaus R."/>
            <person name="Hsiao Y.Y."/>
            <person name="Niu S.C."/>
            <person name="Wang J.Y."/>
            <person name="Lin Y.C."/>
            <person name="Xu Q."/>
            <person name="Chen L.J."/>
            <person name="Yoshida K."/>
            <person name="Fujiwara S."/>
            <person name="Wang Z.W."/>
            <person name="Zhang Y.Q."/>
            <person name="Mitsuda N."/>
            <person name="Wang M."/>
            <person name="Liu G.H."/>
            <person name="Pecoraro L."/>
            <person name="Huang H.X."/>
            <person name="Xiao X.J."/>
            <person name="Lin M."/>
            <person name="Wu X.Y."/>
            <person name="Wu W.L."/>
            <person name="Chen Y.Y."/>
            <person name="Chang S.B."/>
            <person name="Sakamoto S."/>
            <person name="Ohme-Takagi M."/>
            <person name="Yagi M."/>
            <person name="Zeng S.J."/>
            <person name="Shen C.Y."/>
            <person name="Yeh C.M."/>
            <person name="Luo Y.B."/>
            <person name="Tsai W.C."/>
            <person name="Van de Peer Y."/>
            <person name="Liu Z.J."/>
        </authorList>
    </citation>
    <scope>NUCLEOTIDE SEQUENCE [LARGE SCALE GENOMIC DNA]</scope>
    <source>
        <strain evidence="3">cv. Shenzhen</strain>
        <tissue evidence="2">Stem</tissue>
    </source>
</reference>
<gene>
    <name evidence="2" type="ORF">AXF42_Ash015602</name>
</gene>
<evidence type="ECO:0000313" key="3">
    <source>
        <dbReference type="Proteomes" id="UP000236161"/>
    </source>
</evidence>
<dbReference type="PANTHER" id="PTHR33257:SF58">
    <property type="entry name" value="REJ DOMAIN-CONTAINING PROTEIN"/>
    <property type="match status" value="1"/>
</dbReference>
<feature type="region of interest" description="Disordered" evidence="1">
    <location>
        <begin position="74"/>
        <end position="104"/>
    </location>
</feature>
<dbReference type="OrthoDB" id="667051at2759"/>
<accession>A0A2I0AKP4</accession>
<dbReference type="Proteomes" id="UP000236161">
    <property type="component" value="Unassembled WGS sequence"/>
</dbReference>
<dbReference type="AlphaFoldDB" id="A0A2I0AKP4"/>
<dbReference type="PANTHER" id="PTHR33257">
    <property type="entry name" value="OS05G0165500 PROTEIN"/>
    <property type="match status" value="1"/>
</dbReference>
<organism evidence="2 3">
    <name type="scientific">Apostasia shenzhenica</name>
    <dbReference type="NCBI Taxonomy" id="1088818"/>
    <lineage>
        <taxon>Eukaryota</taxon>
        <taxon>Viridiplantae</taxon>
        <taxon>Streptophyta</taxon>
        <taxon>Embryophyta</taxon>
        <taxon>Tracheophyta</taxon>
        <taxon>Spermatophyta</taxon>
        <taxon>Magnoliopsida</taxon>
        <taxon>Liliopsida</taxon>
        <taxon>Asparagales</taxon>
        <taxon>Orchidaceae</taxon>
        <taxon>Apostasioideae</taxon>
        <taxon>Apostasia</taxon>
    </lineage>
</organism>
<sequence>MEEAAPELAPEFYFRSSTAAPVMSAPSSPKCFAGDPFDFYHYYITAPTSPAATAAAITAGGYYWNGSSSVPFDWEENPGTPKFSGQLESPAPAPTPTPAPTGLKDAGELLEEERIRPLKLPPRLHTPARGDRIPISPRRPRRVAEELDPFAMAMREVTKEGTEDGCFDAVKSLPAPASIAAMDAGGGRQKWRLRNMLLFRTAFARAGSIWSSSSSSSLSVKSLKTKKKGFGGEESRSSSFESEEGTKKIKIKNTSLVPFRRRLFSWQIFNPTA</sequence>
<name>A0A2I0AKP4_9ASPA</name>
<dbReference type="EMBL" id="KZ451975">
    <property type="protein sequence ID" value="PKA56117.1"/>
    <property type="molecule type" value="Genomic_DNA"/>
</dbReference>
<evidence type="ECO:0000256" key="1">
    <source>
        <dbReference type="SAM" id="MobiDB-lite"/>
    </source>
</evidence>
<keyword evidence="3" id="KW-1185">Reference proteome</keyword>
<dbReference type="STRING" id="1088818.A0A2I0AKP4"/>